<evidence type="ECO:0000313" key="3">
    <source>
        <dbReference type="Proteomes" id="UP000762676"/>
    </source>
</evidence>
<reference evidence="2 3" key="1">
    <citation type="journal article" date="2021" name="Elife">
        <title>Chloroplast acquisition without the gene transfer in kleptoplastic sea slugs, Plakobranchus ocellatus.</title>
        <authorList>
            <person name="Maeda T."/>
            <person name="Takahashi S."/>
            <person name="Yoshida T."/>
            <person name="Shimamura S."/>
            <person name="Takaki Y."/>
            <person name="Nagai Y."/>
            <person name="Toyoda A."/>
            <person name="Suzuki Y."/>
            <person name="Arimoto A."/>
            <person name="Ishii H."/>
            <person name="Satoh N."/>
            <person name="Nishiyama T."/>
            <person name="Hasebe M."/>
            <person name="Maruyama T."/>
            <person name="Minagawa J."/>
            <person name="Obokata J."/>
            <person name="Shigenobu S."/>
        </authorList>
    </citation>
    <scope>NUCLEOTIDE SEQUENCE [LARGE SCALE GENOMIC DNA]</scope>
</reference>
<accession>A0AAV4EVA5</accession>
<organism evidence="2 3">
    <name type="scientific">Elysia marginata</name>
    <dbReference type="NCBI Taxonomy" id="1093978"/>
    <lineage>
        <taxon>Eukaryota</taxon>
        <taxon>Metazoa</taxon>
        <taxon>Spiralia</taxon>
        <taxon>Lophotrochozoa</taxon>
        <taxon>Mollusca</taxon>
        <taxon>Gastropoda</taxon>
        <taxon>Heterobranchia</taxon>
        <taxon>Euthyneura</taxon>
        <taxon>Panpulmonata</taxon>
        <taxon>Sacoglossa</taxon>
        <taxon>Placobranchoidea</taxon>
        <taxon>Plakobranchidae</taxon>
        <taxon>Elysia</taxon>
    </lineage>
</organism>
<gene>
    <name evidence="2" type="ORF">ElyMa_001929900</name>
</gene>
<feature type="region of interest" description="Disordered" evidence="1">
    <location>
        <begin position="37"/>
        <end position="58"/>
    </location>
</feature>
<name>A0AAV4EVA5_9GAST</name>
<sequence>MDQKKKAHQCSRHSQSILMLFHVDLAGDTEISVHIPLSESSKAGTPEGGANPYTTDSSSSTVLATSIMTVEGEQSDIGEPLISSTPEKKCRRHLLLHSNLEPSSLQSTDKPTSSMKLDSTPETLTIDSSASAITHLIPTIKSYCKHQSTDSPITADEEKVAYFLVKKILAHSENKNLPRTKTGDQPLHFQRIYKPRKTSDIVSSPAKRNCTKHLKTIRENIAGKSTEAVSS</sequence>
<protein>
    <recommendedName>
        <fullName evidence="4">BESS domain-containing protein</fullName>
    </recommendedName>
</protein>
<comment type="caution">
    <text evidence="2">The sequence shown here is derived from an EMBL/GenBank/DDBJ whole genome shotgun (WGS) entry which is preliminary data.</text>
</comment>
<evidence type="ECO:0008006" key="4">
    <source>
        <dbReference type="Google" id="ProtNLM"/>
    </source>
</evidence>
<proteinExistence type="predicted"/>
<dbReference type="EMBL" id="BMAT01003903">
    <property type="protein sequence ID" value="GFR64699.1"/>
    <property type="molecule type" value="Genomic_DNA"/>
</dbReference>
<evidence type="ECO:0000256" key="1">
    <source>
        <dbReference type="SAM" id="MobiDB-lite"/>
    </source>
</evidence>
<dbReference type="AlphaFoldDB" id="A0AAV4EVA5"/>
<dbReference type="Proteomes" id="UP000762676">
    <property type="component" value="Unassembled WGS sequence"/>
</dbReference>
<keyword evidence="3" id="KW-1185">Reference proteome</keyword>
<feature type="region of interest" description="Disordered" evidence="1">
    <location>
        <begin position="100"/>
        <end position="120"/>
    </location>
</feature>
<evidence type="ECO:0000313" key="2">
    <source>
        <dbReference type="EMBL" id="GFR64699.1"/>
    </source>
</evidence>